<name>A0A6A4D5C1_9STRA</name>
<comment type="caution">
    <text evidence="1">The sequence shown here is derived from an EMBL/GenBank/DDBJ whole genome shotgun (WGS) entry which is preliminary data.</text>
</comment>
<reference evidence="1 2" key="1">
    <citation type="submission" date="2018-08" db="EMBL/GenBank/DDBJ databases">
        <title>Genomic investigation of the strawberry pathogen Phytophthora fragariae indicates pathogenicity is determined by transcriptional variation in three key races.</title>
        <authorList>
            <person name="Adams T.M."/>
            <person name="Armitage A.D."/>
            <person name="Sobczyk M.K."/>
            <person name="Bates H.J."/>
            <person name="Dunwell J.M."/>
            <person name="Nellist C.F."/>
            <person name="Harrison R.J."/>
        </authorList>
    </citation>
    <scope>NUCLEOTIDE SEQUENCE [LARGE SCALE GENOMIC DNA]</scope>
    <source>
        <strain evidence="1 2">SCRP333</strain>
    </source>
</reference>
<protein>
    <submittedName>
        <fullName evidence="1">Uncharacterized protein</fullName>
    </submittedName>
</protein>
<keyword evidence="2" id="KW-1185">Reference proteome</keyword>
<sequence>MLSISAVLQTYYPQPILDSNEKGSHAYGFVDIREETELYPHVGYGNNDSGFVLCSACRCRALYDPNDSVSWVNFVLPGYGICKAKLGEGVKFTPDSEETVFPEKRLCGSLALYHVTFETSAVLMELITLVTHGLRSLTLDGYGEEVTTAATPIDLCALSTACPELQHLYTIKFNVVVSAHNESLRRWPIKMIAVRDCTSPLSDLTRCLRNPTLRMARQLVELEVTARKNVLDEEEMRELNAHDGEFLHITKEKLPAKSKAAMLSVVTSASCTTKPIHRLDAYILSLIFTFASIPEQRSVKCCVEVRIF</sequence>
<dbReference type="AlphaFoldDB" id="A0A6A4D5C1"/>
<accession>A0A6A4D5C1</accession>
<gene>
    <name evidence="1" type="ORF">PR003_g22379</name>
</gene>
<proteinExistence type="predicted"/>
<evidence type="ECO:0000313" key="1">
    <source>
        <dbReference type="EMBL" id="KAE9302022.1"/>
    </source>
</evidence>
<organism evidence="1 2">
    <name type="scientific">Phytophthora rubi</name>
    <dbReference type="NCBI Taxonomy" id="129364"/>
    <lineage>
        <taxon>Eukaryota</taxon>
        <taxon>Sar</taxon>
        <taxon>Stramenopiles</taxon>
        <taxon>Oomycota</taxon>
        <taxon>Peronosporomycetes</taxon>
        <taxon>Peronosporales</taxon>
        <taxon>Peronosporaceae</taxon>
        <taxon>Phytophthora</taxon>
    </lineage>
</organism>
<dbReference type="EMBL" id="QXFT01002207">
    <property type="protein sequence ID" value="KAE9302022.1"/>
    <property type="molecule type" value="Genomic_DNA"/>
</dbReference>
<dbReference type="Proteomes" id="UP000434957">
    <property type="component" value="Unassembled WGS sequence"/>
</dbReference>
<evidence type="ECO:0000313" key="2">
    <source>
        <dbReference type="Proteomes" id="UP000434957"/>
    </source>
</evidence>